<feature type="chain" id="PRO_5043008582" evidence="1">
    <location>
        <begin position="20"/>
        <end position="99"/>
    </location>
</feature>
<keyword evidence="1" id="KW-0732">Signal</keyword>
<dbReference type="AlphaFoldDB" id="A0AAP0BT83"/>
<evidence type="ECO:0000313" key="2">
    <source>
        <dbReference type="EMBL" id="KAK8949710.1"/>
    </source>
</evidence>
<comment type="caution">
    <text evidence="2">The sequence shown here is derived from an EMBL/GenBank/DDBJ whole genome shotgun (WGS) entry which is preliminary data.</text>
</comment>
<reference evidence="2 3" key="1">
    <citation type="journal article" date="2022" name="Nat. Plants">
        <title>Genomes of leafy and leafless Platanthera orchids illuminate the evolution of mycoheterotrophy.</title>
        <authorList>
            <person name="Li M.H."/>
            <person name="Liu K.W."/>
            <person name="Li Z."/>
            <person name="Lu H.C."/>
            <person name="Ye Q.L."/>
            <person name="Zhang D."/>
            <person name="Wang J.Y."/>
            <person name="Li Y.F."/>
            <person name="Zhong Z.M."/>
            <person name="Liu X."/>
            <person name="Yu X."/>
            <person name="Liu D.K."/>
            <person name="Tu X.D."/>
            <person name="Liu B."/>
            <person name="Hao Y."/>
            <person name="Liao X.Y."/>
            <person name="Jiang Y.T."/>
            <person name="Sun W.H."/>
            <person name="Chen J."/>
            <person name="Chen Y.Q."/>
            <person name="Ai Y."/>
            <person name="Zhai J.W."/>
            <person name="Wu S.S."/>
            <person name="Zhou Z."/>
            <person name="Hsiao Y.Y."/>
            <person name="Wu W.L."/>
            <person name="Chen Y.Y."/>
            <person name="Lin Y.F."/>
            <person name="Hsu J.L."/>
            <person name="Li C.Y."/>
            <person name="Wang Z.W."/>
            <person name="Zhao X."/>
            <person name="Zhong W.Y."/>
            <person name="Ma X.K."/>
            <person name="Ma L."/>
            <person name="Huang J."/>
            <person name="Chen G.Z."/>
            <person name="Huang M.Z."/>
            <person name="Huang L."/>
            <person name="Peng D.H."/>
            <person name="Luo Y.B."/>
            <person name="Zou S.Q."/>
            <person name="Chen S.P."/>
            <person name="Lan S."/>
            <person name="Tsai W.C."/>
            <person name="Van de Peer Y."/>
            <person name="Liu Z.J."/>
        </authorList>
    </citation>
    <scope>NUCLEOTIDE SEQUENCE [LARGE SCALE GENOMIC DNA]</scope>
    <source>
        <strain evidence="2">Lor287</strain>
    </source>
</reference>
<evidence type="ECO:0000256" key="1">
    <source>
        <dbReference type="SAM" id="SignalP"/>
    </source>
</evidence>
<keyword evidence="3" id="KW-1185">Reference proteome</keyword>
<sequence>MKKLTILLYLLSCSARLVAQDLWSSSRPNEKNWITSYGLVENDSDLVHGLLLLLLLEVEGALALAGSSRTEKDCSQFDNNRVTLHLRSEPRNQLDMMQN</sequence>
<accession>A0AAP0BT83</accession>
<feature type="signal peptide" evidence="1">
    <location>
        <begin position="1"/>
        <end position="19"/>
    </location>
</feature>
<dbReference type="EMBL" id="JBBWWQ010000004">
    <property type="protein sequence ID" value="KAK8949710.1"/>
    <property type="molecule type" value="Genomic_DNA"/>
</dbReference>
<proteinExistence type="predicted"/>
<name>A0AAP0BT83_9ASPA</name>
<organism evidence="2 3">
    <name type="scientific">Platanthera zijinensis</name>
    <dbReference type="NCBI Taxonomy" id="2320716"/>
    <lineage>
        <taxon>Eukaryota</taxon>
        <taxon>Viridiplantae</taxon>
        <taxon>Streptophyta</taxon>
        <taxon>Embryophyta</taxon>
        <taxon>Tracheophyta</taxon>
        <taxon>Spermatophyta</taxon>
        <taxon>Magnoliopsida</taxon>
        <taxon>Liliopsida</taxon>
        <taxon>Asparagales</taxon>
        <taxon>Orchidaceae</taxon>
        <taxon>Orchidoideae</taxon>
        <taxon>Orchideae</taxon>
        <taxon>Orchidinae</taxon>
        <taxon>Platanthera</taxon>
    </lineage>
</organism>
<gene>
    <name evidence="2" type="primary">ycf2-A</name>
    <name evidence="2" type="ORF">KSP39_PZI006048</name>
</gene>
<protein>
    <submittedName>
        <fullName evidence="2">Protein ycf2</fullName>
    </submittedName>
</protein>
<dbReference type="Proteomes" id="UP001418222">
    <property type="component" value="Unassembled WGS sequence"/>
</dbReference>
<evidence type="ECO:0000313" key="3">
    <source>
        <dbReference type="Proteomes" id="UP001418222"/>
    </source>
</evidence>